<evidence type="ECO:0000313" key="2">
    <source>
        <dbReference type="Proteomes" id="UP000094444"/>
    </source>
</evidence>
<dbReference type="InParanoid" id="A0A2P5HEG1"/>
<dbReference type="AlphaFoldDB" id="A0A2P5HEG1"/>
<organism evidence="1 2">
    <name type="scientific">Diaporthe helianthi</name>
    <dbReference type="NCBI Taxonomy" id="158607"/>
    <lineage>
        <taxon>Eukaryota</taxon>
        <taxon>Fungi</taxon>
        <taxon>Dikarya</taxon>
        <taxon>Ascomycota</taxon>
        <taxon>Pezizomycotina</taxon>
        <taxon>Sordariomycetes</taxon>
        <taxon>Sordariomycetidae</taxon>
        <taxon>Diaporthales</taxon>
        <taxon>Diaporthaceae</taxon>
        <taxon>Diaporthe</taxon>
    </lineage>
</organism>
<comment type="caution">
    <text evidence="1">The sequence shown here is derived from an EMBL/GenBank/DDBJ whole genome shotgun (WGS) entry which is preliminary data.</text>
</comment>
<accession>A0A2P5HEG1</accession>
<reference evidence="1" key="1">
    <citation type="submission" date="2017-09" db="EMBL/GenBank/DDBJ databases">
        <title>Polyketide synthases of a Diaporthe helianthi virulent isolate.</title>
        <authorList>
            <person name="Baroncelli R."/>
        </authorList>
    </citation>
    <scope>NUCLEOTIDE SEQUENCE [LARGE SCALE GENOMIC DNA]</scope>
    <source>
        <strain evidence="1">7/96</strain>
    </source>
</reference>
<evidence type="ECO:0000313" key="1">
    <source>
        <dbReference type="EMBL" id="POS68646.1"/>
    </source>
</evidence>
<dbReference type="EMBL" id="MAVT02003596">
    <property type="protein sequence ID" value="POS68646.1"/>
    <property type="molecule type" value="Genomic_DNA"/>
</dbReference>
<name>A0A2P5HEG1_DIAHE</name>
<protein>
    <submittedName>
        <fullName evidence="1">Uncharacterized protein</fullName>
    </submittedName>
</protein>
<sequence>MIMNTGPAKFNQLVNLMPRLRELNIHLKVPLGGILPEGQLPLVKTLSVPINQAGAGCEATSIIRACPNVARLRLNLSGPLDFQTLDANGVFRVCRPEPRRALEAAAALKSLRDLELSKFPTRSLKWYAGDRHTFPSDGLGDGWLPGDLKAIVGYLPDMSSLALYGKSGIPRTSTPHMQAGTRRATPLGFVFECAGMANLNRLSLTIEMISMHRLSKANMKNWAKKHSNPAIDKAFEVFPHLQELSLVAQHKGQAWSPVYTDQKAGGACAKDLRRDEFVNSMYSSWRLEGDNGIDRWF</sequence>
<proteinExistence type="predicted"/>
<dbReference type="OrthoDB" id="5243808at2759"/>
<keyword evidence="2" id="KW-1185">Reference proteome</keyword>
<dbReference type="Proteomes" id="UP000094444">
    <property type="component" value="Unassembled WGS sequence"/>
</dbReference>
<gene>
    <name evidence="1" type="ORF">DHEL01_v212960</name>
</gene>